<feature type="domain" description="VTC" evidence="1">
    <location>
        <begin position="10"/>
        <end position="224"/>
    </location>
</feature>
<evidence type="ECO:0000259" key="1">
    <source>
        <dbReference type="Pfam" id="PF09359"/>
    </source>
</evidence>
<reference evidence="2 3" key="1">
    <citation type="submission" date="2023-06" db="EMBL/GenBank/DDBJ databases">
        <title>Paenibacillus polygonum sp. nov., an endophytic bacterium, isolated from Polygonum lapathifolium L. in Nanji Wetland National Nature Reserve, South of Poyang Lake, Jiangxi Province, China.</title>
        <authorList>
            <person name="Yu Z."/>
        </authorList>
    </citation>
    <scope>NUCLEOTIDE SEQUENCE [LARGE SCALE GENOMIC DNA]</scope>
    <source>
        <strain evidence="2 3">C31</strain>
    </source>
</reference>
<dbReference type="Gene3D" id="3.20.100.30">
    <property type="entry name" value="VTC, catalytic tunnel domain"/>
    <property type="match status" value="1"/>
</dbReference>
<dbReference type="Pfam" id="PF09359">
    <property type="entry name" value="VTC"/>
    <property type="match status" value="1"/>
</dbReference>
<dbReference type="CDD" id="cd07750">
    <property type="entry name" value="PolyPPase_VTC_like"/>
    <property type="match status" value="1"/>
</dbReference>
<evidence type="ECO:0000313" key="3">
    <source>
        <dbReference type="Proteomes" id="UP001236415"/>
    </source>
</evidence>
<evidence type="ECO:0000313" key="2">
    <source>
        <dbReference type="EMBL" id="WIV19183.1"/>
    </source>
</evidence>
<dbReference type="Proteomes" id="UP001236415">
    <property type="component" value="Chromosome"/>
</dbReference>
<dbReference type="InterPro" id="IPR018966">
    <property type="entry name" value="VTC_domain"/>
</dbReference>
<sequence length="235" mass="28071">MSETTLNVSRKEMKYVINSFQYAELSSMLNDVLIPDKNNKAFGYIIRSLYFDTPFNKDFYERVDGIENRKKIRIRTYDVNHPKVKLEIKRKFGTAQRKDSVVIDREDAERLMECDYDVLLKYNSKAANTIYNIMKIDHYRPVVIIEYRRKAFIHPTNDIRITLDSEIRSNEIDLDFFNPNTVLYPLFDFDTKVLEVKYNKFLYRWLSDILGRCDVKQQSVSKYSLSRGFFESYMS</sequence>
<keyword evidence="3" id="KW-1185">Reference proteome</keyword>
<proteinExistence type="predicted"/>
<dbReference type="EMBL" id="CP127162">
    <property type="protein sequence ID" value="WIV19183.1"/>
    <property type="molecule type" value="Genomic_DNA"/>
</dbReference>
<organism evidence="2 3">
    <name type="scientific">Paenibacillus polygoni</name>
    <dbReference type="NCBI Taxonomy" id="3050112"/>
    <lineage>
        <taxon>Bacteria</taxon>
        <taxon>Bacillati</taxon>
        <taxon>Bacillota</taxon>
        <taxon>Bacilli</taxon>
        <taxon>Bacillales</taxon>
        <taxon>Paenibacillaceae</taxon>
        <taxon>Paenibacillus</taxon>
    </lineage>
</organism>
<protein>
    <submittedName>
        <fullName evidence="2">Polyphosphate polymerase domain-containing protein</fullName>
    </submittedName>
</protein>
<dbReference type="RefSeq" id="WP_285745138.1">
    <property type="nucleotide sequence ID" value="NZ_CP127162.1"/>
</dbReference>
<dbReference type="InterPro" id="IPR042267">
    <property type="entry name" value="VTC_sf"/>
</dbReference>
<accession>A0ABY8X2D4</accession>
<name>A0ABY8X2D4_9BACL</name>
<gene>
    <name evidence="2" type="ORF">QPK24_23195</name>
</gene>